<feature type="chain" id="PRO_5019487420" description="EMI domain-containing protein" evidence="8">
    <location>
        <begin position="25"/>
        <end position="680"/>
    </location>
</feature>
<protein>
    <recommendedName>
        <fullName evidence="9">EMI domain-containing protein</fullName>
    </recommendedName>
</protein>
<dbReference type="EMBL" id="CM012443">
    <property type="protein sequence ID" value="RVE70753.1"/>
    <property type="molecule type" value="Genomic_DNA"/>
</dbReference>
<evidence type="ECO:0000256" key="1">
    <source>
        <dbReference type="ARBA" id="ARBA00004498"/>
    </source>
</evidence>
<dbReference type="AlphaFoldDB" id="A0A437D6B4"/>
<evidence type="ECO:0000256" key="7">
    <source>
        <dbReference type="SAM" id="MobiDB-lite"/>
    </source>
</evidence>
<feature type="domain" description="EMI" evidence="9">
    <location>
        <begin position="61"/>
        <end position="137"/>
    </location>
</feature>
<reference evidence="10 11" key="2">
    <citation type="submission" date="2019-01" db="EMBL/GenBank/DDBJ databases">
        <title>A chromosome length genome reference of the Java medaka (oryzias javanicus).</title>
        <authorList>
            <person name="Herpin A."/>
            <person name="Takehana Y."/>
            <person name="Naruse K."/>
            <person name="Ansai S."/>
            <person name="Kawaguchi M."/>
        </authorList>
    </citation>
    <scope>NUCLEOTIDE SEQUENCE [LARGE SCALE GENOMIC DNA]</scope>
    <source>
        <strain evidence="10">RS831</strain>
        <tissue evidence="10">Whole body</tissue>
    </source>
</reference>
<gene>
    <name evidence="10" type="ORF">OJAV_G00066730</name>
</gene>
<keyword evidence="11" id="KW-1185">Reference proteome</keyword>
<reference evidence="10 11" key="1">
    <citation type="submission" date="2018-11" db="EMBL/GenBank/DDBJ databases">
        <authorList>
            <person name="Lopez-Roques C."/>
            <person name="Donnadieu C."/>
            <person name="Bouchez O."/>
            <person name="Klopp C."/>
            <person name="Cabau C."/>
            <person name="Zahm M."/>
        </authorList>
    </citation>
    <scope>NUCLEOTIDE SEQUENCE [LARGE SCALE GENOMIC DNA]</scope>
    <source>
        <strain evidence="10">RS831</strain>
        <tissue evidence="10">Whole body</tissue>
    </source>
</reference>
<dbReference type="InterPro" id="IPR050392">
    <property type="entry name" value="Collagen/C1q_domain"/>
</dbReference>
<keyword evidence="2" id="KW-0964">Secreted</keyword>
<keyword evidence="4 8" id="KW-0732">Signal</keyword>
<dbReference type="PANTHER" id="PTHR15427:SF2">
    <property type="entry name" value="EMILIN-3"/>
    <property type="match status" value="1"/>
</dbReference>
<evidence type="ECO:0000256" key="5">
    <source>
        <dbReference type="ARBA" id="ARBA00023157"/>
    </source>
</evidence>
<evidence type="ECO:0000259" key="9">
    <source>
        <dbReference type="PROSITE" id="PS51041"/>
    </source>
</evidence>
<dbReference type="PROSITE" id="PS51041">
    <property type="entry name" value="EMI"/>
    <property type="match status" value="1"/>
</dbReference>
<proteinExistence type="predicted"/>
<feature type="signal peptide" evidence="8">
    <location>
        <begin position="1"/>
        <end position="24"/>
    </location>
</feature>
<keyword evidence="3" id="KW-0272">Extracellular matrix</keyword>
<keyword evidence="6" id="KW-0175">Coiled coil</keyword>
<evidence type="ECO:0000313" key="10">
    <source>
        <dbReference type="EMBL" id="RVE70753.1"/>
    </source>
</evidence>
<evidence type="ECO:0000256" key="3">
    <source>
        <dbReference type="ARBA" id="ARBA00022530"/>
    </source>
</evidence>
<comment type="subcellular location">
    <subcellularLocation>
        <location evidence="1">Secreted</location>
        <location evidence="1">Extracellular space</location>
        <location evidence="1">Extracellular matrix</location>
    </subcellularLocation>
</comment>
<sequence length="680" mass="75556">MRTKLYLLTVHLFLLGVLLSVVDSKGTFYGGQINPFYGHRYNLYKAGVNPQHAPNKPMTRHKNHCAYMVQKNVTCVMQDGMATFVKAEYTTKCIWGQKCPVVVYRTCFKPLYKVGFKTVTELEWRCCPGYSGEACGDRHTSLPEVTGRGQPDPDKPFPGVPTGQVPSVGGRPTHGVTGERLNHMDKDLQRFNHSLRTLNGVVTSLADRLSTLNGFGDLKSIVTEVQGRPVLTPGLTSHLEEILDDKLATLRTELYSHFEDRLDRLEKHYNEKIQEVQKQCHVECLNGWEQIQQRLDGTETIGKKESGPLPHQIQGLTLTESCCGQVNNLSEQMLWLQRSVHDLTGSQSHLKTTLTEQRIHTETIVQNPLVDIKGKPFSSSLRPGGVNGFSDKSHINASTSSLLDGHVIPALETAIESLRTKVEGDLSGIQKHLVDLEHLCTSSCARCPPPAGGVSGTVVEEGCPGLDKKMTDRLDFHSNWLDRLNTTLNNLLIRTEQEGTEGTVQGEITLLKVNINSVNRTLKGLTDSLTFIATEVGHANSSWEQREHQLVHQLQGLTKLMGHQASLLGAGERRLAQLKEELATLKRQLTGGLQGCRSAAVEVQEEVKHVDSRVTQVEGQCSNLRDMVEHLERIRAELERHSDTYLAQVNGTLTTHSEQLAELKRRSKTAQPTKHKTSGV</sequence>
<dbReference type="GO" id="GO:0031012">
    <property type="term" value="C:extracellular matrix"/>
    <property type="evidence" value="ECO:0007669"/>
    <property type="project" value="TreeGrafter"/>
</dbReference>
<dbReference type="OMA" id="EDCQNKN"/>
<dbReference type="Proteomes" id="UP000283210">
    <property type="component" value="Chromosome 7"/>
</dbReference>
<dbReference type="GO" id="GO:0005576">
    <property type="term" value="C:extracellular region"/>
    <property type="evidence" value="ECO:0007669"/>
    <property type="project" value="UniProtKB-SubCell"/>
</dbReference>
<name>A0A437D6B4_ORYJA</name>
<evidence type="ECO:0000256" key="8">
    <source>
        <dbReference type="SAM" id="SignalP"/>
    </source>
</evidence>
<dbReference type="Pfam" id="PF07546">
    <property type="entry name" value="EMI"/>
    <property type="match status" value="1"/>
</dbReference>
<accession>A0A437D6B4</accession>
<dbReference type="PANTHER" id="PTHR15427">
    <property type="entry name" value="EMILIN ELASTIN MICROFIBRIL INTERFACE-LOCATED PROTEIN ELASTIN MICROFIBRIL INTERFACER"/>
    <property type="match status" value="1"/>
</dbReference>
<dbReference type="InterPro" id="IPR011489">
    <property type="entry name" value="EMI_domain"/>
</dbReference>
<dbReference type="OrthoDB" id="10266508at2759"/>
<organism evidence="10 11">
    <name type="scientific">Oryzias javanicus</name>
    <name type="common">Javanese ricefish</name>
    <name type="synonym">Aplocheilus javanicus</name>
    <dbReference type="NCBI Taxonomy" id="123683"/>
    <lineage>
        <taxon>Eukaryota</taxon>
        <taxon>Metazoa</taxon>
        <taxon>Chordata</taxon>
        <taxon>Craniata</taxon>
        <taxon>Vertebrata</taxon>
        <taxon>Euteleostomi</taxon>
        <taxon>Actinopterygii</taxon>
        <taxon>Neopterygii</taxon>
        <taxon>Teleostei</taxon>
        <taxon>Neoteleostei</taxon>
        <taxon>Acanthomorphata</taxon>
        <taxon>Ovalentaria</taxon>
        <taxon>Atherinomorphae</taxon>
        <taxon>Beloniformes</taxon>
        <taxon>Adrianichthyidae</taxon>
        <taxon>Oryziinae</taxon>
        <taxon>Oryzias</taxon>
    </lineage>
</organism>
<evidence type="ECO:0000313" key="11">
    <source>
        <dbReference type="Proteomes" id="UP000283210"/>
    </source>
</evidence>
<evidence type="ECO:0000256" key="6">
    <source>
        <dbReference type="SAM" id="Coils"/>
    </source>
</evidence>
<feature type="region of interest" description="Disordered" evidence="7">
    <location>
        <begin position="144"/>
        <end position="170"/>
    </location>
</feature>
<evidence type="ECO:0000256" key="4">
    <source>
        <dbReference type="ARBA" id="ARBA00022729"/>
    </source>
</evidence>
<evidence type="ECO:0000256" key="2">
    <source>
        <dbReference type="ARBA" id="ARBA00022525"/>
    </source>
</evidence>
<feature type="coiled-coil region" evidence="6">
    <location>
        <begin position="621"/>
        <end position="666"/>
    </location>
</feature>
<keyword evidence="5" id="KW-1015">Disulfide bond</keyword>